<comment type="catalytic activity">
    <reaction evidence="17">
        <text>a beta-D-galactosyl-(1-&gt;3)-N-acetyl-alpha-D-galactosaminyl derivative + CMP-N-acetyl-beta-neuraminate = an N-acetyl-alpha-neuraminyl-(2-&gt;3)-beta-D-galactosyl-(1-&gt;3)-N-acetyl-alpha-D-galactosaminyl derivative + CMP + H(+)</text>
        <dbReference type="Rhea" id="RHEA:21616"/>
        <dbReference type="ChEBI" id="CHEBI:15378"/>
        <dbReference type="ChEBI" id="CHEBI:57812"/>
        <dbReference type="ChEBI" id="CHEBI:60377"/>
        <dbReference type="ChEBI" id="CHEBI:133470"/>
        <dbReference type="ChEBI" id="CHEBI:139596"/>
        <dbReference type="EC" id="2.4.3.4"/>
    </reaction>
    <physiologicalReaction direction="left-to-right" evidence="17">
        <dbReference type="Rhea" id="RHEA:21617"/>
    </physiologicalReaction>
</comment>
<sequence length="322" mass="37133">MASMPPKHFITVFTFLLCIAAIGVFFGEPEFSQDFFQQRDKSACDCGKCLSKNDTWFLRRFNESVEVFLSEGSNLSAASFYWWKYLQTEPRGFTTFSETVKFLFRIFPPNPQVLERTPEQCRTCAVVGNSVNLKGSGYGRLIDGHDVIIRINRGKTLGYEADVGNRTTHRVMYPESSVDLDDTTHLILFPFKLKDLEWLIRIFTVRHIGAKWSPKDVLFKINGNRDLVSVLNPVFMKYVHESWLNKKGRYPSTGFLTLILALHVCDEVNVFGYGADKDGNWEHYWEKLKIKSYKTGIHPGTYEYDAIQKLASKHKISFYPGR</sequence>
<comment type="similarity">
    <text evidence="5">Belongs to the glycosyltransferase 29 family.</text>
</comment>
<comment type="catalytic activity">
    <reaction evidence="28">
        <text>a ganglioside GA1 (d18:1(4E)) + CMP-N-acetyl-beta-neuraminate = a ganglioside GM1b (d18:1(4E)) + CMP + H(+)</text>
        <dbReference type="Rhea" id="RHEA:47560"/>
        <dbReference type="ChEBI" id="CHEBI:15378"/>
        <dbReference type="ChEBI" id="CHEBI:27938"/>
        <dbReference type="ChEBI" id="CHEBI:57812"/>
        <dbReference type="ChEBI" id="CHEBI:60377"/>
        <dbReference type="ChEBI" id="CHEBI:78568"/>
    </reaction>
    <physiologicalReaction direction="left-to-right" evidence="28">
        <dbReference type="Rhea" id="RHEA:47561"/>
    </physiologicalReaction>
</comment>
<evidence type="ECO:0000256" key="18">
    <source>
        <dbReference type="ARBA" id="ARBA00039106"/>
    </source>
</evidence>
<comment type="catalytic activity">
    <reaction evidence="29">
        <text>a ganglioside GM1 (d18:1(4E)) + CMP-N-acetyl-beta-neuraminate = a ganglioside GD1a (d18:1(4E)) + CMP + H(+)</text>
        <dbReference type="Rhea" id="RHEA:18021"/>
        <dbReference type="ChEBI" id="CHEBI:15378"/>
        <dbReference type="ChEBI" id="CHEBI:57812"/>
        <dbReference type="ChEBI" id="CHEBI:60377"/>
        <dbReference type="ChEBI" id="CHEBI:77709"/>
        <dbReference type="ChEBI" id="CHEBI:78445"/>
        <dbReference type="EC" id="2.4.3.2"/>
    </reaction>
    <physiologicalReaction direction="left-to-right" evidence="29">
        <dbReference type="Rhea" id="RHEA:18022"/>
    </physiologicalReaction>
</comment>
<evidence type="ECO:0000256" key="23">
    <source>
        <dbReference type="ARBA" id="ARBA00042022"/>
    </source>
</evidence>
<comment type="subunit">
    <text evidence="33">Homodimer; disulfide-linked. Homodimer formation occurs in the endoplasmic reticulum.</text>
</comment>
<evidence type="ECO:0000256" key="35">
    <source>
        <dbReference type="ARBA" id="ARBA00081228"/>
    </source>
</evidence>
<evidence type="ECO:0000256" key="6">
    <source>
        <dbReference type="ARBA" id="ARBA00022525"/>
    </source>
</evidence>
<keyword evidence="8" id="KW-0808">Transferase</keyword>
<evidence type="ECO:0000256" key="1">
    <source>
        <dbReference type="ARBA" id="ARBA00004447"/>
    </source>
</evidence>
<dbReference type="GO" id="GO:0005576">
    <property type="term" value="C:extracellular region"/>
    <property type="evidence" value="ECO:0007669"/>
    <property type="project" value="UniProtKB-SubCell"/>
</dbReference>
<evidence type="ECO:0000256" key="16">
    <source>
        <dbReference type="ARBA" id="ARBA00023180"/>
    </source>
</evidence>
<reference evidence="41 42" key="1">
    <citation type="submission" date="2025-04" db="UniProtKB">
        <authorList>
            <consortium name="RefSeq"/>
        </authorList>
    </citation>
    <scope>IDENTIFICATION</scope>
</reference>
<dbReference type="KEGG" id="bspl:114865944"/>
<evidence type="ECO:0000256" key="19">
    <source>
        <dbReference type="ARBA" id="ARBA00039107"/>
    </source>
</evidence>
<keyword evidence="9" id="KW-0812">Transmembrane</keyword>
<evidence type="ECO:0000256" key="22">
    <source>
        <dbReference type="ARBA" id="ARBA00041997"/>
    </source>
</evidence>
<evidence type="ECO:0000313" key="40">
    <source>
        <dbReference type="Proteomes" id="UP000515150"/>
    </source>
</evidence>
<keyword evidence="10" id="KW-0735">Signal-anchor</keyword>
<evidence type="ECO:0000256" key="26">
    <source>
        <dbReference type="ARBA" id="ARBA00042990"/>
    </source>
</evidence>
<comment type="catalytic activity">
    <reaction evidence="32">
        <text>a globoside GalGb4Cer + CMP-N-acetyl-beta-neuraminate = a globoside MSGG + CMP + H(+)</text>
        <dbReference type="Rhea" id="RHEA:65372"/>
        <dbReference type="ChEBI" id="CHEBI:15378"/>
        <dbReference type="ChEBI" id="CHEBI:57812"/>
        <dbReference type="ChEBI" id="CHEBI:60377"/>
        <dbReference type="ChEBI" id="CHEBI:140623"/>
        <dbReference type="ChEBI" id="CHEBI:140691"/>
    </reaction>
    <physiologicalReaction direction="left-to-right" evidence="32">
        <dbReference type="Rhea" id="RHEA:65373"/>
    </physiologicalReaction>
</comment>
<dbReference type="OrthoDB" id="10264956at2759"/>
<evidence type="ECO:0000256" key="7">
    <source>
        <dbReference type="ARBA" id="ARBA00022676"/>
    </source>
</evidence>
<evidence type="ECO:0000256" key="27">
    <source>
        <dbReference type="ARBA" id="ARBA00042991"/>
    </source>
</evidence>
<dbReference type="EC" id="2.4.3.2" evidence="18"/>
<keyword evidence="7" id="KW-0328">Glycosyltransferase</keyword>
<keyword evidence="39" id="KW-0732">Signal</keyword>
<keyword evidence="12" id="KW-0333">Golgi apparatus</keyword>
<dbReference type="InterPro" id="IPR051757">
    <property type="entry name" value="Beta-gal_alpha2-3_sialyltrans"/>
</dbReference>
<evidence type="ECO:0000256" key="21">
    <source>
        <dbReference type="ARBA" id="ARBA00041507"/>
    </source>
</evidence>
<evidence type="ECO:0000256" key="33">
    <source>
        <dbReference type="ARBA" id="ARBA00062545"/>
    </source>
</evidence>
<keyword evidence="14" id="KW-0472">Membrane</keyword>
<dbReference type="Pfam" id="PF00777">
    <property type="entry name" value="Glyco_transf_29"/>
    <property type="match status" value="1"/>
</dbReference>
<evidence type="ECO:0000256" key="31">
    <source>
        <dbReference type="ARBA" id="ARBA00047509"/>
    </source>
</evidence>
<dbReference type="PANTHER" id="PTHR46032">
    <property type="entry name" value="ALPHA-2,3-SIALYLTRANSFERASE ST3GAL I ISOFORM X1"/>
    <property type="match status" value="1"/>
</dbReference>
<evidence type="ECO:0000256" key="32">
    <source>
        <dbReference type="ARBA" id="ARBA00052027"/>
    </source>
</evidence>
<keyword evidence="16" id="KW-0325">Glycoprotein</keyword>
<comment type="subcellular location">
    <subcellularLocation>
        <location evidence="1">Golgi apparatus</location>
        <location evidence="1">Golgi stack membrane</location>
        <topology evidence="1">Single-pass type II membrane protein</topology>
    </subcellularLocation>
    <subcellularLocation>
        <location evidence="2">Secreted</location>
    </subcellularLocation>
</comment>
<dbReference type="GO" id="GO:0006629">
    <property type="term" value="P:lipid metabolic process"/>
    <property type="evidence" value="ECO:0007669"/>
    <property type="project" value="UniProtKB-KW"/>
</dbReference>
<comment type="pathway">
    <text evidence="4">Glycolipid biosynthesis.</text>
</comment>
<dbReference type="EC" id="2.4.3.4" evidence="19"/>
<accession>A0A6P7NZ75</accession>
<evidence type="ECO:0000256" key="29">
    <source>
        <dbReference type="ARBA" id="ARBA00043773"/>
    </source>
</evidence>
<dbReference type="GO" id="GO:0097503">
    <property type="term" value="P:sialylation"/>
    <property type="evidence" value="ECO:0007669"/>
    <property type="project" value="TreeGrafter"/>
</dbReference>
<keyword evidence="13" id="KW-0443">Lipid metabolism</keyword>
<evidence type="ECO:0000256" key="30">
    <source>
        <dbReference type="ARBA" id="ARBA00043816"/>
    </source>
</evidence>
<comment type="pathway">
    <text evidence="3">Protein modification; protein glycosylation.</text>
</comment>
<evidence type="ECO:0000256" key="37">
    <source>
        <dbReference type="ARBA" id="ARBA00082805"/>
    </source>
</evidence>
<comment type="catalytic activity">
    <reaction evidence="30">
        <text>a ganglioside GA1 + CMP-N-acetyl-beta-neuraminate = a ganglioside GM1b + CMP + H(+)</text>
        <dbReference type="Rhea" id="RHEA:48244"/>
        <dbReference type="ChEBI" id="CHEBI:15378"/>
        <dbReference type="ChEBI" id="CHEBI:57812"/>
        <dbReference type="ChEBI" id="CHEBI:60377"/>
        <dbReference type="ChEBI" id="CHEBI:88069"/>
        <dbReference type="ChEBI" id="CHEBI:90151"/>
    </reaction>
    <physiologicalReaction direction="left-to-right" evidence="30">
        <dbReference type="Rhea" id="RHEA:48245"/>
    </physiologicalReaction>
</comment>
<feature type="chain" id="PRO_5044651853" description="CMP-N-acetylneuraminate-beta-galactosamide-alpha-2,3-sialyltransferase 1" evidence="39">
    <location>
        <begin position="28"/>
        <end position="322"/>
    </location>
</feature>
<dbReference type="RefSeq" id="XP_029023328.1">
    <property type="nucleotide sequence ID" value="XM_029167495.3"/>
</dbReference>
<dbReference type="PIRSF" id="PIRSF005557">
    <property type="entry name" value="Sialyl_trans"/>
    <property type="match status" value="1"/>
</dbReference>
<evidence type="ECO:0000256" key="13">
    <source>
        <dbReference type="ARBA" id="ARBA00023098"/>
    </source>
</evidence>
<dbReference type="Gene3D" id="3.90.1480.20">
    <property type="entry name" value="Glycosyl transferase family 29"/>
    <property type="match status" value="1"/>
</dbReference>
<evidence type="ECO:0000256" key="8">
    <source>
        <dbReference type="ARBA" id="ARBA00022679"/>
    </source>
</evidence>
<dbReference type="PANTHER" id="PTHR46032:SF6">
    <property type="entry name" value="CMP-N-ACETYLNEURAMINATE-BETA-GALACTOSAMIDE-ALPHA-2,3-SIALYLTRANSFERASE 1"/>
    <property type="match status" value="1"/>
</dbReference>
<dbReference type="InParanoid" id="A0A6P7NZ75"/>
<evidence type="ECO:0000256" key="3">
    <source>
        <dbReference type="ARBA" id="ARBA00004922"/>
    </source>
</evidence>
<evidence type="ECO:0000256" key="4">
    <source>
        <dbReference type="ARBA" id="ARBA00004934"/>
    </source>
</evidence>
<keyword evidence="6" id="KW-0964">Secreted</keyword>
<evidence type="ECO:0000256" key="15">
    <source>
        <dbReference type="ARBA" id="ARBA00023157"/>
    </source>
</evidence>
<organism evidence="40 41">
    <name type="scientific">Betta splendens</name>
    <name type="common">Siamese fighting fish</name>
    <dbReference type="NCBI Taxonomy" id="158456"/>
    <lineage>
        <taxon>Eukaryota</taxon>
        <taxon>Metazoa</taxon>
        <taxon>Chordata</taxon>
        <taxon>Craniata</taxon>
        <taxon>Vertebrata</taxon>
        <taxon>Euteleostomi</taxon>
        <taxon>Actinopterygii</taxon>
        <taxon>Neopterygii</taxon>
        <taxon>Teleostei</taxon>
        <taxon>Neoteleostei</taxon>
        <taxon>Acanthomorphata</taxon>
        <taxon>Anabantaria</taxon>
        <taxon>Anabantiformes</taxon>
        <taxon>Anabantoidei</taxon>
        <taxon>Osphronemidae</taxon>
        <taxon>Betta</taxon>
    </lineage>
</organism>
<evidence type="ECO:0000256" key="12">
    <source>
        <dbReference type="ARBA" id="ARBA00023034"/>
    </source>
</evidence>
<dbReference type="InterPro" id="IPR001675">
    <property type="entry name" value="Glyco_trans_29"/>
</dbReference>
<dbReference type="GO" id="GO:0047288">
    <property type="term" value="F:beta-D-galactosyl-(1-&gt;3)-N-acetyl-beta-D-galactosaminide alpha-2,3- sialyltransferase"/>
    <property type="evidence" value="ECO:0007669"/>
    <property type="project" value="UniProtKB-EC"/>
</dbReference>
<evidence type="ECO:0000256" key="38">
    <source>
        <dbReference type="PIRSR" id="PIRSR005557-2"/>
    </source>
</evidence>
<evidence type="ECO:0000256" key="14">
    <source>
        <dbReference type="ARBA" id="ARBA00023136"/>
    </source>
</evidence>
<feature type="disulfide bond" evidence="38">
    <location>
        <begin position="124"/>
        <end position="265"/>
    </location>
</feature>
<gene>
    <name evidence="41 42" type="primary">LOC114865944</name>
</gene>
<proteinExistence type="inferred from homology"/>
<evidence type="ECO:0000256" key="11">
    <source>
        <dbReference type="ARBA" id="ARBA00022989"/>
    </source>
</evidence>
<dbReference type="GeneTree" id="ENSGT00940000154725"/>
<evidence type="ECO:0000313" key="41">
    <source>
        <dbReference type="RefSeq" id="XP_029023328.1"/>
    </source>
</evidence>
<evidence type="ECO:0000256" key="17">
    <source>
        <dbReference type="ARBA" id="ARBA00036292"/>
    </source>
</evidence>
<dbReference type="InterPro" id="IPR038578">
    <property type="entry name" value="GT29-like_sf"/>
</dbReference>
<protein>
    <recommendedName>
        <fullName evidence="20">CMP-N-acetylneuraminate-beta-galactosamide-alpha-2,3-sialyltransferase 1</fullName>
        <ecNumber evidence="18">2.4.3.2</ecNumber>
        <ecNumber evidence="19">2.4.3.4</ecNumber>
    </recommendedName>
    <alternativeName>
        <fullName evidence="34">CMP-N-acetylneuraminate-beta-galactosamide-alpha-2,3-sialyltransferase 2</fullName>
    </alternativeName>
    <alternativeName>
        <fullName evidence="27">Gal-NAc6S</fullName>
    </alternativeName>
    <alternativeName>
        <fullName evidence="24">Gal-beta-1,3-GalNAc-alpha-2,3-sialyltransferase</fullName>
    </alternativeName>
    <alternativeName>
        <fullName evidence="26">Monosialoganglioside sialyltransferase</fullName>
    </alternativeName>
    <alternativeName>
        <fullName evidence="22">ST3Gal I</fullName>
    </alternativeName>
    <alternativeName>
        <fullName evidence="35">ST3Gal II</fullName>
    </alternativeName>
    <alternativeName>
        <fullName evidence="23">ST3GalA.1</fullName>
    </alternativeName>
    <alternativeName>
        <fullName evidence="36">ST3GalA.2</fullName>
    </alternativeName>
    <alternativeName>
        <fullName evidence="21">ST3O</fullName>
    </alternativeName>
    <alternativeName>
        <fullName evidence="25">Sialyltransferase 4A</fullName>
    </alternativeName>
    <alternativeName>
        <fullName evidence="37">Sialyltransferase 4B</fullName>
    </alternativeName>
</protein>
<evidence type="ECO:0000256" key="36">
    <source>
        <dbReference type="ARBA" id="ARBA00081332"/>
    </source>
</evidence>
<evidence type="ECO:0000256" key="28">
    <source>
        <dbReference type="ARBA" id="ARBA00043673"/>
    </source>
</evidence>
<dbReference type="FunFam" id="3.90.1480.20:FF:000002">
    <property type="entry name" value="CMP-N-acetylneuraminate-beta-galactosamide- alpha-2,3-sialyltransferase 2"/>
    <property type="match status" value="1"/>
</dbReference>
<evidence type="ECO:0000256" key="25">
    <source>
        <dbReference type="ARBA" id="ARBA00042682"/>
    </source>
</evidence>
<dbReference type="Proteomes" id="UP000515150">
    <property type="component" value="Chromosome 11"/>
</dbReference>
<evidence type="ECO:0000256" key="5">
    <source>
        <dbReference type="ARBA" id="ARBA00006003"/>
    </source>
</evidence>
<keyword evidence="11" id="KW-1133">Transmembrane helix</keyword>
<name>A0A6P7NZ75_BETSP</name>
<evidence type="ECO:0000256" key="39">
    <source>
        <dbReference type="SAM" id="SignalP"/>
    </source>
</evidence>
<evidence type="ECO:0000256" key="24">
    <source>
        <dbReference type="ARBA" id="ARBA00042448"/>
    </source>
</evidence>
<dbReference type="AlphaFoldDB" id="A0A6P7NZ75"/>
<evidence type="ECO:0000256" key="9">
    <source>
        <dbReference type="ARBA" id="ARBA00022692"/>
    </source>
</evidence>
<evidence type="ECO:0000313" key="42">
    <source>
        <dbReference type="RefSeq" id="XP_055368930.1"/>
    </source>
</evidence>
<evidence type="ECO:0000256" key="34">
    <source>
        <dbReference type="ARBA" id="ARBA00072809"/>
    </source>
</evidence>
<keyword evidence="40" id="KW-1185">Reference proteome</keyword>
<keyword evidence="15" id="KW-1015">Disulfide bond</keyword>
<dbReference type="GO" id="GO:0032580">
    <property type="term" value="C:Golgi cisterna membrane"/>
    <property type="evidence" value="ECO:0007669"/>
    <property type="project" value="UniProtKB-SubCell"/>
</dbReference>
<evidence type="ECO:0000256" key="10">
    <source>
        <dbReference type="ARBA" id="ARBA00022968"/>
    </source>
</evidence>
<comment type="catalytic activity">
    <reaction evidence="31">
        <text>ganglioside GM1 (d18:1(4E)/18:0) + CMP-N-acetyl-beta-neuraminate = ganglioside GD1a (18:1(4E)/18:0) + CMP + H(+)</text>
        <dbReference type="Rhea" id="RHEA:48248"/>
        <dbReference type="ChEBI" id="CHEBI:15378"/>
        <dbReference type="ChEBI" id="CHEBI:57812"/>
        <dbReference type="ChEBI" id="CHEBI:60377"/>
        <dbReference type="ChEBI" id="CHEBI:73110"/>
        <dbReference type="ChEBI" id="CHEBI:90153"/>
    </reaction>
    <physiologicalReaction direction="left-to-right" evidence="31">
        <dbReference type="Rhea" id="RHEA:48249"/>
    </physiologicalReaction>
</comment>
<feature type="signal peptide" evidence="39">
    <location>
        <begin position="1"/>
        <end position="27"/>
    </location>
</feature>
<dbReference type="InterPro" id="IPR012163">
    <property type="entry name" value="Sialyl_trans"/>
</dbReference>
<dbReference type="RefSeq" id="XP_055368930.1">
    <property type="nucleotide sequence ID" value="XM_055512955.1"/>
</dbReference>
<dbReference type="GO" id="GO:0003836">
    <property type="term" value="F:beta-galactoside (CMP) alpha-2,3-sialyltransferase activity"/>
    <property type="evidence" value="ECO:0007669"/>
    <property type="project" value="UniProtKB-EC"/>
</dbReference>
<evidence type="ECO:0000256" key="2">
    <source>
        <dbReference type="ARBA" id="ARBA00004613"/>
    </source>
</evidence>
<dbReference type="GeneID" id="114865944"/>
<evidence type="ECO:0000256" key="20">
    <source>
        <dbReference type="ARBA" id="ARBA00040101"/>
    </source>
</evidence>